<protein>
    <submittedName>
        <fullName evidence="1">Uncharacterized protein</fullName>
    </submittedName>
</protein>
<organism evidence="1 2">
    <name type="scientific">Paucilactobacillus suebicus DSM 5007 = KCTC 3549</name>
    <dbReference type="NCBI Taxonomy" id="1423807"/>
    <lineage>
        <taxon>Bacteria</taxon>
        <taxon>Bacillati</taxon>
        <taxon>Bacillota</taxon>
        <taxon>Bacilli</taxon>
        <taxon>Lactobacillales</taxon>
        <taxon>Lactobacillaceae</taxon>
        <taxon>Paucilactobacillus</taxon>
    </lineage>
</organism>
<accession>A0A0R1W339</accession>
<name>A0A0R1W339_9LACO</name>
<dbReference type="EMBL" id="AZGF01000009">
    <property type="protein sequence ID" value="KRM12257.1"/>
    <property type="molecule type" value="Genomic_DNA"/>
</dbReference>
<dbReference type="RefSeq" id="WP_010621771.1">
    <property type="nucleotide sequence ID" value="NZ_AZGF01000009.1"/>
</dbReference>
<gene>
    <name evidence="1" type="ORF">FD16_GL002442</name>
</gene>
<comment type="caution">
    <text evidence="1">The sequence shown here is derived from an EMBL/GenBank/DDBJ whole genome shotgun (WGS) entry which is preliminary data.</text>
</comment>
<evidence type="ECO:0000313" key="2">
    <source>
        <dbReference type="Proteomes" id="UP000051820"/>
    </source>
</evidence>
<sequence>MSEIRPASLSQIKQVIENIEHTDICYQVRNHQELVDVVELLKNDAMTTSDPFNEVTVEGKSVDDTWNIDTAKPTINDQLIFLNEIAQCIMKNSSVSSITLTNDNGRYFSFERKLKTSEKLSRLFG</sequence>
<proteinExistence type="predicted"/>
<evidence type="ECO:0000313" key="1">
    <source>
        <dbReference type="EMBL" id="KRM12257.1"/>
    </source>
</evidence>
<keyword evidence="2" id="KW-1185">Reference proteome</keyword>
<dbReference type="PATRIC" id="fig|1423807.3.peg.2522"/>
<dbReference type="Proteomes" id="UP000051820">
    <property type="component" value="Unassembled WGS sequence"/>
</dbReference>
<reference evidence="1 2" key="1">
    <citation type="journal article" date="2015" name="Genome Announc.">
        <title>Expanding the biotechnology potential of lactobacilli through comparative genomics of 213 strains and associated genera.</title>
        <authorList>
            <person name="Sun Z."/>
            <person name="Harris H.M."/>
            <person name="McCann A."/>
            <person name="Guo C."/>
            <person name="Argimon S."/>
            <person name="Zhang W."/>
            <person name="Yang X."/>
            <person name="Jeffery I.B."/>
            <person name="Cooney J.C."/>
            <person name="Kagawa T.F."/>
            <person name="Liu W."/>
            <person name="Song Y."/>
            <person name="Salvetti E."/>
            <person name="Wrobel A."/>
            <person name="Rasinkangas P."/>
            <person name="Parkhill J."/>
            <person name="Rea M.C."/>
            <person name="O'Sullivan O."/>
            <person name="Ritari J."/>
            <person name="Douillard F.P."/>
            <person name="Paul Ross R."/>
            <person name="Yang R."/>
            <person name="Briner A.E."/>
            <person name="Felis G.E."/>
            <person name="de Vos W.M."/>
            <person name="Barrangou R."/>
            <person name="Klaenhammer T.R."/>
            <person name="Caufield P.W."/>
            <person name="Cui Y."/>
            <person name="Zhang H."/>
            <person name="O'Toole P.W."/>
        </authorList>
    </citation>
    <scope>NUCLEOTIDE SEQUENCE [LARGE SCALE GENOMIC DNA]</scope>
    <source>
        <strain evidence="1 2">DSM 5007</strain>
    </source>
</reference>
<dbReference type="AlphaFoldDB" id="A0A0R1W339"/>